<accession>A0A7S3B1Q8</accession>
<dbReference type="EMBL" id="HBHX01040892">
    <property type="protein sequence ID" value="CAE0122001.1"/>
    <property type="molecule type" value="Transcribed_RNA"/>
</dbReference>
<protein>
    <submittedName>
        <fullName evidence="1">Uncharacterized protein</fullName>
    </submittedName>
</protein>
<name>A0A7S3B1Q8_9EUKA</name>
<sequence>MPFGDRGGILLRPPQDSLRCLYGIDGGTFRHSTPEHPGCSATFCDVSHLADSSGKIPPTYPSSESQWQSCGFMGAPATAWSPADLKLLLQMHSERGASYKPPGWHSGYNEIIVSSEALNAALPASIEAFFVVTGHPTFQINDPYSHIVDMAAVHKAFLAKYHLTADIVPLLRFDPVDWESPFSPLS</sequence>
<dbReference type="AlphaFoldDB" id="A0A7S3B1Q8"/>
<organism evidence="1">
    <name type="scientific">Haptolina ericina</name>
    <dbReference type="NCBI Taxonomy" id="156174"/>
    <lineage>
        <taxon>Eukaryota</taxon>
        <taxon>Haptista</taxon>
        <taxon>Haptophyta</taxon>
        <taxon>Prymnesiophyceae</taxon>
        <taxon>Prymnesiales</taxon>
        <taxon>Prymnesiaceae</taxon>
        <taxon>Haptolina</taxon>
    </lineage>
</organism>
<gene>
    <name evidence="1" type="ORF">HERI1096_LOCUS22702</name>
</gene>
<reference evidence="1" key="1">
    <citation type="submission" date="2021-01" db="EMBL/GenBank/DDBJ databases">
        <authorList>
            <person name="Corre E."/>
            <person name="Pelletier E."/>
            <person name="Niang G."/>
            <person name="Scheremetjew M."/>
            <person name="Finn R."/>
            <person name="Kale V."/>
            <person name="Holt S."/>
            <person name="Cochrane G."/>
            <person name="Meng A."/>
            <person name="Brown T."/>
            <person name="Cohen L."/>
        </authorList>
    </citation>
    <scope>NUCLEOTIDE SEQUENCE</scope>
    <source>
        <strain evidence="1">CCMP281</strain>
    </source>
</reference>
<evidence type="ECO:0000313" key="1">
    <source>
        <dbReference type="EMBL" id="CAE0122001.1"/>
    </source>
</evidence>
<proteinExistence type="predicted"/>